<feature type="region of interest" description="Disordered" evidence="1">
    <location>
        <begin position="770"/>
        <end position="801"/>
    </location>
</feature>
<protein>
    <submittedName>
        <fullName evidence="2">Uncharacterized protein</fullName>
    </submittedName>
</protein>
<feature type="region of interest" description="Disordered" evidence="1">
    <location>
        <begin position="63"/>
        <end position="124"/>
    </location>
</feature>
<sequence length="849" mass="93830">MPGRNSKNNRNFGRGGGGGRNGYRGFNGRGRGQHQGQRGGRGGFNKRYPHAIDEFDYAVQMYEDPGVGAIDPQRPNGSNPCPRGRATPRSRSGGATPHRGNGYRTPRGRGQGFGSDFWNGNGRGRGQVQYPRAGFWMPRRGRSRGTQQKTLSRNAPLSDLLYAERPLLRPVKFVRATHTPFLFQQSDDIFQPVSESTGASSKSDAPTAEHVSRVFNNAQPLFLADSASEDEASDEIEEIDFADLSKLCAEDNTAAPRKPKSRKNTVVEETFTGVYNMQKPTGTPPSNDNTQAKQIADVEGISTTIIGSDPPLLTLEQSIEALKVIRGRDVRTMEVPSSQAGVEIEEVVPALLASKGSPALHSCSPSVVAIAKKPSNLPDNVSAPHPNPLEKEMLRFVIDTQAADPSTSRSTNDEILFDRMGRGDVLGEEDEVIVYVAPHPRSGRVPPPDTAPQVRLPVTSILTGTSESRCPSKEDGEVHPFVADQGVGPQLEAQPLSLSSVSFNFERAEPSIQPRQPAAFTPSQQKKAQFRAKRKEARVSRRRKARRGFGSFGAMVSEAQLHDVDEQKRRDPKWETRRQDDSDIDWGDDDVADNDVSARMKRGGAGKAVDDVDELSSGLDGMDVDPDVDMKNILGFVQSMSAEGSRFVTMDDIEDKQRMRKEDEEGAKSAKISVTPSSSDGDETEDNDNDDEDEDEDDDDDELTFQLEEEFMIAESEREIPSGRDSSDEEGTSDEELNTIKKRKDKTSYEGDEDDEDILELNKHGQIFSNRDWYDPFDHSDMFSSTRRKKGKGGPDYLPEDLKAQWERDRAKKAENKRLRKEARMLASLDPLVPKKGLPTIPVCRAPKP</sequence>
<feature type="region of interest" description="Disordered" evidence="1">
    <location>
        <begin position="642"/>
        <end position="756"/>
    </location>
</feature>
<proteinExistence type="predicted"/>
<feature type="compositionally biased region" description="Basic and acidic residues" evidence="1">
    <location>
        <begin position="655"/>
        <end position="668"/>
    </location>
</feature>
<reference evidence="3" key="2">
    <citation type="submission" date="2015-01" db="EMBL/GenBank/DDBJ databases">
        <title>Evolutionary Origins and Diversification of the Mycorrhizal Mutualists.</title>
        <authorList>
            <consortium name="DOE Joint Genome Institute"/>
            <consortium name="Mycorrhizal Genomics Consortium"/>
            <person name="Kohler A."/>
            <person name="Kuo A."/>
            <person name="Nagy L.G."/>
            <person name="Floudas D."/>
            <person name="Copeland A."/>
            <person name="Barry K.W."/>
            <person name="Cichocki N."/>
            <person name="Veneault-Fourrey C."/>
            <person name="LaButti K."/>
            <person name="Lindquist E.A."/>
            <person name="Lipzen A."/>
            <person name="Lundell T."/>
            <person name="Morin E."/>
            <person name="Murat C."/>
            <person name="Riley R."/>
            <person name="Ohm R."/>
            <person name="Sun H."/>
            <person name="Tunlid A."/>
            <person name="Henrissat B."/>
            <person name="Grigoriev I.V."/>
            <person name="Hibbett D.S."/>
            <person name="Martin F."/>
        </authorList>
    </citation>
    <scope>NUCLEOTIDE SEQUENCE [LARGE SCALE GENOMIC DNA]</scope>
    <source>
        <strain evidence="3">Foug A</strain>
    </source>
</reference>
<keyword evidence="3" id="KW-1185">Reference proteome</keyword>
<reference evidence="2 3" key="1">
    <citation type="submission" date="2014-04" db="EMBL/GenBank/DDBJ databases">
        <authorList>
            <consortium name="DOE Joint Genome Institute"/>
            <person name="Kuo A."/>
            <person name="Kohler A."/>
            <person name="Nagy L.G."/>
            <person name="Floudas D."/>
            <person name="Copeland A."/>
            <person name="Barry K.W."/>
            <person name="Cichocki N."/>
            <person name="Veneault-Fourrey C."/>
            <person name="LaButti K."/>
            <person name="Lindquist E.A."/>
            <person name="Lipzen A."/>
            <person name="Lundell T."/>
            <person name="Morin E."/>
            <person name="Murat C."/>
            <person name="Sun H."/>
            <person name="Tunlid A."/>
            <person name="Henrissat B."/>
            <person name="Grigoriev I.V."/>
            <person name="Hibbett D.S."/>
            <person name="Martin F."/>
            <person name="Nordberg H.P."/>
            <person name="Cantor M.N."/>
            <person name="Hua S.X."/>
        </authorList>
    </citation>
    <scope>NUCLEOTIDE SEQUENCE [LARGE SCALE GENOMIC DNA]</scope>
    <source>
        <strain evidence="2 3">Foug A</strain>
    </source>
</reference>
<feature type="compositionally biased region" description="Basic and acidic residues" evidence="1">
    <location>
        <begin position="560"/>
        <end position="581"/>
    </location>
</feature>
<accession>A0A0C3EA01</accession>
<gene>
    <name evidence="2" type="ORF">SCLCIDRAFT_713444</name>
</gene>
<feature type="compositionally biased region" description="Acidic residues" evidence="1">
    <location>
        <begin position="727"/>
        <end position="737"/>
    </location>
</feature>
<evidence type="ECO:0000256" key="1">
    <source>
        <dbReference type="SAM" id="MobiDB-lite"/>
    </source>
</evidence>
<feature type="compositionally biased region" description="Gly residues" evidence="1">
    <location>
        <begin position="13"/>
        <end position="30"/>
    </location>
</feature>
<evidence type="ECO:0000313" key="3">
    <source>
        <dbReference type="Proteomes" id="UP000053989"/>
    </source>
</evidence>
<feature type="compositionally biased region" description="Acidic residues" evidence="1">
    <location>
        <begin position="582"/>
        <end position="593"/>
    </location>
</feature>
<dbReference type="AlphaFoldDB" id="A0A0C3EA01"/>
<dbReference type="Proteomes" id="UP000053989">
    <property type="component" value="Unassembled WGS sequence"/>
</dbReference>
<feature type="compositionally biased region" description="Basic and acidic residues" evidence="1">
    <location>
        <begin position="772"/>
        <end position="781"/>
    </location>
</feature>
<dbReference type="OrthoDB" id="21470at2759"/>
<feature type="region of interest" description="Disordered" evidence="1">
    <location>
        <begin position="510"/>
        <end position="626"/>
    </location>
</feature>
<feature type="region of interest" description="Disordered" evidence="1">
    <location>
        <begin position="1"/>
        <end position="48"/>
    </location>
</feature>
<feature type="compositionally biased region" description="Acidic residues" evidence="1">
    <location>
        <begin position="680"/>
        <end position="712"/>
    </location>
</feature>
<name>A0A0C3EA01_9AGAM</name>
<feature type="compositionally biased region" description="Basic and acidic residues" evidence="1">
    <location>
        <begin position="715"/>
        <end position="726"/>
    </location>
</feature>
<dbReference type="EMBL" id="KN822006">
    <property type="protein sequence ID" value="KIM69580.1"/>
    <property type="molecule type" value="Genomic_DNA"/>
</dbReference>
<organism evidence="2 3">
    <name type="scientific">Scleroderma citrinum Foug A</name>
    <dbReference type="NCBI Taxonomy" id="1036808"/>
    <lineage>
        <taxon>Eukaryota</taxon>
        <taxon>Fungi</taxon>
        <taxon>Dikarya</taxon>
        <taxon>Basidiomycota</taxon>
        <taxon>Agaricomycotina</taxon>
        <taxon>Agaricomycetes</taxon>
        <taxon>Agaricomycetidae</taxon>
        <taxon>Boletales</taxon>
        <taxon>Sclerodermatineae</taxon>
        <taxon>Sclerodermataceae</taxon>
        <taxon>Scleroderma</taxon>
    </lineage>
</organism>
<dbReference type="InParanoid" id="A0A0C3EA01"/>
<dbReference type="STRING" id="1036808.A0A0C3EA01"/>
<feature type="compositionally biased region" description="Low complexity" evidence="1">
    <location>
        <begin position="1"/>
        <end position="12"/>
    </location>
</feature>
<feature type="compositionally biased region" description="Basic residues" evidence="1">
    <location>
        <begin position="528"/>
        <end position="547"/>
    </location>
</feature>
<dbReference type="HOGENOM" id="CLU_322646_0_0_1"/>
<evidence type="ECO:0000313" key="2">
    <source>
        <dbReference type="EMBL" id="KIM69580.1"/>
    </source>
</evidence>